<dbReference type="Proteomes" id="UP000689195">
    <property type="component" value="Unassembled WGS sequence"/>
</dbReference>
<reference evidence="2" key="1">
    <citation type="submission" date="2021-01" db="EMBL/GenBank/DDBJ databases">
        <authorList>
            <consortium name="Genoscope - CEA"/>
            <person name="William W."/>
        </authorList>
    </citation>
    <scope>NUCLEOTIDE SEQUENCE</scope>
</reference>
<dbReference type="OrthoDB" id="3156807at2759"/>
<proteinExistence type="predicted"/>
<gene>
    <name evidence="2" type="ORF">PPENT_87.1.T1100150</name>
</gene>
<sequence>MKKNHTKFTEYNEQKSIAKDQLIQRLQENYKSSKQPQDIIMKILNEQDIENLEKMIKKLGIWPCTIDQQFIEDLLQQPDISFEIFVYMILISDGYFCPFSPITTSNLITNFHCGLLQNYFCCITPENYHFYFEIGLEKKPIIKKNEFLGFQTIHRIHFLAIRFDRRIENVLLRLFNQNQTQKLNPYRQNFGQLNFDSTTSIQRKQKYFCLEKPLFYWNEVEEWGECQFNIGLKDQQCMRWIPTGIQTKQLDEKQLKQYYYDQNLSQWVKNEDIEFLKKYKQNRDLSKQNKHILHQYADFESGALIIDIMQKLPDFKILITQQERKVIASKQNSLIIGRSGTGKTTCTVLRLFAIQTLFKIRQKLFNQENEKLLFNYQDIPNKVGLHCVFTTQNHVLIGEVRKYYRKLLQHIQDSIKRNQEKQQNQQQNIPLSLDQSFISQSFQICDEINESSISMILQEESFICTECEDDKEEMEEDDQLEDVDLLGSLEQMSDDKFPAFLSLKKLILLIDSSLKKPFFEQERFKKNGKRLQKAGWNTGKTIKITQKLKTNKNINVIDIDENAKFEEQEFKMLNQQEVKEKIDETKLLIQKQEEKAQQNQKQNQQESNIQVTEVDYEYFLKRFWPTIKKPNQKYGCDERSFPTLIWTQVYSYIKGSQFSYSYPMKYLPKAIYAELNPSNLSQDIINLIYDYFLEYEKWKLSCGIFDLMDLVNYIICELDKGDYKTVPIHYLFVDEVQDLPHAVITLFIRLIEQGYYFCGDTAQNIVKGVGFRFQDLKNMFKHVENPLLLELEQFQLTINFRSHNNILQLANSIVNLIELFFPKAIDRLNKEISDLKGPMPMLIQSNNIDDLFNFLTGDVNPNLDKQAVPIEFGCNQVVLVKDSDARDNIPSVLAHALILTIYESKGLEFEDVILFNFFTDNTILQSQWDLFNQLFIDEVEVDRDEYNYKLTRHEQQNSSIEDIQDNNASFSTQNEQGNILVKKLRLKPSIKSFDLNNYNALCNELKYLYVAATRAKNRLIIFDEQPDKRTKIQDLWQSLNLIQILDESYFQNAKEMNKIITQNTKEEWYATGMKMFANKYYDQAIKCFDMSGHQLLYTKSQAYAFAFKAEKQLLQSENFVELSEDTHLPQNLRRQYKDKYEKSKSEMFNNFNKAAEKFLECKMKKNAAACFFSAQQYEQSLIYYLQTKCWEEAAEVAFKLKYYHIAGILWLKTYKIDQSIEAFNQFQNNLITLHLLYEFKYELSDDNKNLWQILLPQVLQECWLQYFKSKDAVFIEKKNYSGKKLDFSILEKHTDFQYDFNSELIIIQASTQDVNTKEKMYQTLFHYLYNFLDEILIVLSKVFINYPIQVMKESMLKKSDEFKQNQIAFIQNVLEYFDIQDLQLFMLETTKSSDRDNYFISCLYYISPLYQPCFSLNFQFSNYQKFCKADFKKIENNHKSTLEKSEQKLSTFTFSSNKLLMSYSLCQLGLYETAIKSYQKHIAILQSTEEQSMTSSRIKIYMQNMRTIFELFQLYQSLLQTYNIEYTMHPRFEKQKQERKLIQAILGYYYSNNQDIYKLKNLKYDYLTTYIDQLEEVRIINKNFDKNCKYLFRNSNSQIHKTIILSIVAYQDEKIMQSLYDLNYLDFQLFLIELQKVVDLFKYNRNTVYYNETFKSICAIYQLSVATSQDFQFLGQSYIIVNKSSLIFETLANNYKQQQFQAFQFDIKGEFFLFSSYFVVKTIQRIYKEFLKTYVHRYCMKKTASNNNVPFLIQIYSFCAIKTLKKENKIMNKYLDQTLADWNLLNCLEYQLSDQIFNIWYQIPKIENPLNRKMYENLTNKSFAKVLTDQTKEELHIHLLTGIHALNIAYYYDVSLEFIQNLIQARKRLEYLNRIKHNEIADQNPFLTQYQLQGYQNYIDYLLRSQICMSIKNISQYIEYHTLLSSISFSEQIYRDLTFCTLIYIICKRSHYQYTKKLTELEKDAKEAKEFQDSLQLEQQIINEIIELKNFRDFKQQKMNLILPKKAITFLQTLSCQKVQIDEQFDDSQIQKFIQILIELFKTGDEQPLFLLGAIIINVETINIEIQMALEAELIQQISQKRRKMIENILEIADEEFESRHDLVLKMIYKGQSVFTKFTELEINYSNISMKTFNNFQEDALKDKLQTEYINENINYQLDNQERKKFKSLYVGMRFTTYQPLVKRCISFNDSLLRIGGSSEIYDQVNILRSKLIEILYTKQLQKPVNFNSIREQLKRLSQLEGELDDEFVENSKQGGYGRIQKRQFEYELEEFDEQIETWIQENSQLSNKFQNIENQINKNVQKKTIAMCLIQKNSNQRW</sequence>
<dbReference type="PANTHER" id="PTHR21529">
    <property type="entry name" value="MAMMARY TURMOR VIRUS RECEPTOR HOMOLOG 1, 2 MTVR1, 2"/>
    <property type="match status" value="1"/>
</dbReference>
<dbReference type="EMBL" id="CAJJDO010000110">
    <property type="protein sequence ID" value="CAD8195806.1"/>
    <property type="molecule type" value="Genomic_DNA"/>
</dbReference>
<feature type="coiled-coil region" evidence="1">
    <location>
        <begin position="575"/>
        <end position="609"/>
    </location>
</feature>
<organism evidence="2 3">
    <name type="scientific">Paramecium pentaurelia</name>
    <dbReference type="NCBI Taxonomy" id="43138"/>
    <lineage>
        <taxon>Eukaryota</taxon>
        <taxon>Sar</taxon>
        <taxon>Alveolata</taxon>
        <taxon>Ciliophora</taxon>
        <taxon>Intramacronucleata</taxon>
        <taxon>Oligohymenophorea</taxon>
        <taxon>Peniculida</taxon>
        <taxon>Parameciidae</taxon>
        <taxon>Paramecium</taxon>
    </lineage>
</organism>
<evidence type="ECO:0000256" key="1">
    <source>
        <dbReference type="SAM" id="Coils"/>
    </source>
</evidence>
<keyword evidence="1" id="KW-0175">Coiled coil</keyword>
<accession>A0A8S1X848</accession>
<evidence type="ECO:0000313" key="3">
    <source>
        <dbReference type="Proteomes" id="UP000689195"/>
    </source>
</evidence>
<feature type="coiled-coil region" evidence="1">
    <location>
        <begin position="2262"/>
        <end position="2303"/>
    </location>
</feature>
<evidence type="ECO:0000313" key="2">
    <source>
        <dbReference type="EMBL" id="CAD8195806.1"/>
    </source>
</evidence>
<name>A0A8S1X848_9CILI</name>
<protein>
    <recommendedName>
        <fullName evidence="4">UvrD-like helicase ATP-binding domain-containing protein</fullName>
    </recommendedName>
</protein>
<keyword evidence="3" id="KW-1185">Reference proteome</keyword>
<evidence type="ECO:0008006" key="4">
    <source>
        <dbReference type="Google" id="ProtNLM"/>
    </source>
</evidence>
<dbReference type="InterPro" id="IPR039904">
    <property type="entry name" value="TRANK1"/>
</dbReference>
<comment type="caution">
    <text evidence="2">The sequence shown here is derived from an EMBL/GenBank/DDBJ whole genome shotgun (WGS) entry which is preliminary data.</text>
</comment>
<dbReference type="PANTHER" id="PTHR21529:SF4">
    <property type="entry name" value="TPR AND ANKYRIN REPEAT-CONTAINING PROTEIN 1"/>
    <property type="match status" value="1"/>
</dbReference>